<dbReference type="RefSeq" id="WP_072304167.1">
    <property type="nucleotide sequence ID" value="NZ_FPIY01000003.1"/>
</dbReference>
<keyword evidence="7" id="KW-1185">Reference proteome</keyword>
<dbReference type="InterPro" id="IPR006665">
    <property type="entry name" value="OmpA-like"/>
</dbReference>
<dbReference type="PANTHER" id="PTHR30329">
    <property type="entry name" value="STATOR ELEMENT OF FLAGELLAR MOTOR COMPLEX"/>
    <property type="match status" value="1"/>
</dbReference>
<evidence type="ECO:0000256" key="4">
    <source>
        <dbReference type="PROSITE-ProRule" id="PRU00473"/>
    </source>
</evidence>
<dbReference type="Pfam" id="PF00691">
    <property type="entry name" value="OmpA"/>
    <property type="match status" value="1"/>
</dbReference>
<evidence type="ECO:0000256" key="2">
    <source>
        <dbReference type="ARBA" id="ARBA00023136"/>
    </source>
</evidence>
<accession>A0A1K1QAR0</accession>
<dbReference type="PROSITE" id="PS51123">
    <property type="entry name" value="OMPA_2"/>
    <property type="match status" value="1"/>
</dbReference>
<evidence type="ECO:0000256" key="3">
    <source>
        <dbReference type="ARBA" id="ARBA00023237"/>
    </source>
</evidence>
<dbReference type="AlphaFoldDB" id="A0A1K1QAR0"/>
<evidence type="ECO:0000313" key="6">
    <source>
        <dbReference type="EMBL" id="SFW56999.1"/>
    </source>
</evidence>
<evidence type="ECO:0000259" key="5">
    <source>
        <dbReference type="PROSITE" id="PS51123"/>
    </source>
</evidence>
<dbReference type="Gene3D" id="2.60.120.260">
    <property type="entry name" value="Galactose-binding domain-like"/>
    <property type="match status" value="1"/>
</dbReference>
<proteinExistence type="predicted"/>
<dbReference type="InterPro" id="IPR036737">
    <property type="entry name" value="OmpA-like_sf"/>
</dbReference>
<comment type="subcellular location">
    <subcellularLocation>
        <location evidence="1">Cell outer membrane</location>
    </subcellularLocation>
</comment>
<dbReference type="CDD" id="cd07185">
    <property type="entry name" value="OmpA_C-like"/>
    <property type="match status" value="1"/>
</dbReference>
<keyword evidence="3" id="KW-0998">Cell outer membrane</keyword>
<dbReference type="OrthoDB" id="9782229at2"/>
<evidence type="ECO:0000256" key="1">
    <source>
        <dbReference type="ARBA" id="ARBA00004442"/>
    </source>
</evidence>
<dbReference type="Gene3D" id="3.30.1330.60">
    <property type="entry name" value="OmpA-like domain"/>
    <property type="match status" value="1"/>
</dbReference>
<dbReference type="GO" id="GO:0009279">
    <property type="term" value="C:cell outer membrane"/>
    <property type="evidence" value="ECO:0007669"/>
    <property type="project" value="UniProtKB-SubCell"/>
</dbReference>
<dbReference type="PRINTS" id="PR01021">
    <property type="entry name" value="OMPADOMAIN"/>
</dbReference>
<dbReference type="EMBL" id="FPIY01000003">
    <property type="protein sequence ID" value="SFW56999.1"/>
    <property type="molecule type" value="Genomic_DNA"/>
</dbReference>
<name>A0A1K1QAR0_9FLAO</name>
<dbReference type="PANTHER" id="PTHR30329:SF21">
    <property type="entry name" value="LIPOPROTEIN YIAD-RELATED"/>
    <property type="match status" value="1"/>
</dbReference>
<keyword evidence="2 4" id="KW-0472">Membrane</keyword>
<feature type="domain" description="OmpA-like" evidence="5">
    <location>
        <begin position="241"/>
        <end position="358"/>
    </location>
</feature>
<evidence type="ECO:0000313" key="7">
    <source>
        <dbReference type="Proteomes" id="UP000183257"/>
    </source>
</evidence>
<dbReference type="STRING" id="76595.SAMN05660313_02541"/>
<protein>
    <submittedName>
        <fullName evidence="6">OmpA family protein</fullName>
    </submittedName>
</protein>
<reference evidence="7" key="1">
    <citation type="submission" date="2016-11" db="EMBL/GenBank/DDBJ databases">
        <authorList>
            <person name="Varghese N."/>
            <person name="Submissions S."/>
        </authorList>
    </citation>
    <scope>NUCLEOTIDE SEQUENCE [LARGE SCALE GENOMIC DNA]</scope>
    <source>
        <strain evidence="7">DSM 24786</strain>
    </source>
</reference>
<dbReference type="InterPro" id="IPR006664">
    <property type="entry name" value="OMP_bac"/>
</dbReference>
<dbReference type="Proteomes" id="UP000183257">
    <property type="component" value="Unassembled WGS sequence"/>
</dbReference>
<dbReference type="SUPFAM" id="SSF103088">
    <property type="entry name" value="OmpA-like"/>
    <property type="match status" value="1"/>
</dbReference>
<organism evidence="6 7">
    <name type="scientific">Cellulophaga fucicola</name>
    <dbReference type="NCBI Taxonomy" id="76595"/>
    <lineage>
        <taxon>Bacteria</taxon>
        <taxon>Pseudomonadati</taxon>
        <taxon>Bacteroidota</taxon>
        <taxon>Flavobacteriia</taxon>
        <taxon>Flavobacteriales</taxon>
        <taxon>Flavobacteriaceae</taxon>
        <taxon>Cellulophaga</taxon>
    </lineage>
</organism>
<gene>
    <name evidence="6" type="ORF">SAMN05660313_02541</name>
</gene>
<sequence>MQKVPQTKRTNKYIIGLFLIISILSVKAQNLVKNPSFEDSKKCTKKPGNFQKDVIDWRTPSDGSTDYYSDCSPEMSTNHNFIGRQQVYHGKAFAGFYMLGPDNYREYITGNLTQTLIKGKHYKVSFMVSLADKAGLAVDEFQILFTEKLPKWSTKKNISIDYVNNAEEIKLLRARAPSGYVNKRKWINVSTSFTANGTEQYITLGNFKRDKRTRRKITGENLRKASYYYIDQVSVELDDKINLDEIYVIKDLLFTSDSFVINHEAKSQLSSLVRHLKRNPGLNVTIFGHSDNEGDPAYNKLLSLNRAKSVGEFLLDNGLGFNRIKWQGYGAKIPLATNKSETGRLKNRRVEFIVSKNKYDTYVNTGFEEDKD</sequence>
<dbReference type="InterPro" id="IPR050330">
    <property type="entry name" value="Bact_OuterMem_StrucFunc"/>
</dbReference>